<dbReference type="Proteomes" id="UP000054821">
    <property type="component" value="Unassembled WGS sequence"/>
</dbReference>
<accession>A0A2P4ZXR3</accession>
<sequence length="498" mass="57423">MSLPLPVSATARQTLKDAFEDLERTVTPADSRDFRTATLQHVRDAALEIEKQLAARGLLRNMRRLTPLFIGLEHYSKAMDTLCSGFPYLPWIWAPIALVLRVASEHVEALEQIIKGYAQLAESIGRFEILGCAYKDNHNFQETLAVFYADILHFHKNAYKFVRRSGWKLLFLTSWVRFQRRLDNIVEDMKRHIDLVDKEANVLNIAQAQEMRRDIRAWREQNVEKVKSLEDKQAIKQYQSIVAWMNIDESDQLAIFESLVSERRSYPKTCWWIFETAKVSSWLEKRPESPILWLQGTPGAGKSVISTQLVTYLQSCKRTVLYHFCTSLYMSSTIYEQILRSLLMQLLRKDGDLVAHVYEDFVLGKKSPTVSALERLLQLLFKSVSAEPSQTEYFWIVLDGLDESHRTLSGNAVCKALISSRSSRTLSRRLRKKQIISLGEEKARLEGAIRLYASQRLQALEHRFRQLDIAPENLDDIERQIAKKADGKVIQIVVALGY</sequence>
<dbReference type="Pfam" id="PF24809">
    <property type="entry name" value="DUF7708"/>
    <property type="match status" value="1"/>
</dbReference>
<keyword evidence="5" id="KW-1185">Reference proteome</keyword>
<dbReference type="Pfam" id="PF24883">
    <property type="entry name" value="NPHP3_N"/>
    <property type="match status" value="1"/>
</dbReference>
<dbReference type="InterPro" id="IPR056125">
    <property type="entry name" value="DUF7708"/>
</dbReference>
<keyword evidence="1" id="KW-0677">Repeat</keyword>
<comment type="caution">
    <text evidence="4">The sequence shown here is derived from an EMBL/GenBank/DDBJ whole genome shotgun (WGS) entry which is preliminary data.</text>
</comment>
<dbReference type="AlphaFoldDB" id="A0A2P4ZXR3"/>
<dbReference type="InterPro" id="IPR027417">
    <property type="entry name" value="P-loop_NTPase"/>
</dbReference>
<evidence type="ECO:0000259" key="2">
    <source>
        <dbReference type="Pfam" id="PF24809"/>
    </source>
</evidence>
<evidence type="ECO:0000256" key="1">
    <source>
        <dbReference type="ARBA" id="ARBA00022737"/>
    </source>
</evidence>
<name>A0A2P4ZXR3_9HYPO</name>
<dbReference type="GeneID" id="29980466"/>
<dbReference type="SUPFAM" id="SSF52540">
    <property type="entry name" value="P-loop containing nucleoside triphosphate hydrolases"/>
    <property type="match status" value="1"/>
</dbReference>
<dbReference type="Gene3D" id="3.40.50.300">
    <property type="entry name" value="P-loop containing nucleotide triphosphate hydrolases"/>
    <property type="match status" value="1"/>
</dbReference>
<gene>
    <name evidence="4" type="ORF">TGAM01_v202159</name>
</gene>
<dbReference type="RefSeq" id="XP_024406334.1">
    <property type="nucleotide sequence ID" value="XM_024548931.1"/>
</dbReference>
<evidence type="ECO:0000313" key="4">
    <source>
        <dbReference type="EMBL" id="PON29051.1"/>
    </source>
</evidence>
<feature type="domain" description="DUF7708" evidence="2">
    <location>
        <begin position="72"/>
        <end position="206"/>
    </location>
</feature>
<organism evidence="4 5">
    <name type="scientific">Trichoderma gamsii</name>
    <dbReference type="NCBI Taxonomy" id="398673"/>
    <lineage>
        <taxon>Eukaryota</taxon>
        <taxon>Fungi</taxon>
        <taxon>Dikarya</taxon>
        <taxon>Ascomycota</taxon>
        <taxon>Pezizomycotina</taxon>
        <taxon>Sordariomycetes</taxon>
        <taxon>Hypocreomycetidae</taxon>
        <taxon>Hypocreales</taxon>
        <taxon>Hypocreaceae</taxon>
        <taxon>Trichoderma</taxon>
    </lineage>
</organism>
<dbReference type="PANTHER" id="PTHR10039:SF14">
    <property type="entry name" value="NACHT DOMAIN-CONTAINING PROTEIN"/>
    <property type="match status" value="1"/>
</dbReference>
<dbReference type="InterPro" id="IPR056884">
    <property type="entry name" value="NPHP3-like_N"/>
</dbReference>
<dbReference type="PANTHER" id="PTHR10039">
    <property type="entry name" value="AMELOGENIN"/>
    <property type="match status" value="1"/>
</dbReference>
<proteinExistence type="predicted"/>
<dbReference type="EMBL" id="JPDN02000005">
    <property type="protein sequence ID" value="PON29051.1"/>
    <property type="molecule type" value="Genomic_DNA"/>
</dbReference>
<feature type="domain" description="Nephrocystin 3-like N-terminal" evidence="3">
    <location>
        <begin position="269"/>
        <end position="422"/>
    </location>
</feature>
<reference evidence="4 5" key="1">
    <citation type="journal article" date="2016" name="Genome Announc.">
        <title>Draft Whole-Genome Sequence of Trichoderma gamsii T6085, a Promising Biocontrol Agent of Fusarium Head Blight on Wheat.</title>
        <authorList>
            <person name="Baroncelli R."/>
            <person name="Zapparata A."/>
            <person name="Piaggeschi G."/>
            <person name="Sarrocco S."/>
            <person name="Vannacci G."/>
        </authorList>
    </citation>
    <scope>NUCLEOTIDE SEQUENCE [LARGE SCALE GENOMIC DNA]</scope>
    <source>
        <strain evidence="4 5">T6085</strain>
    </source>
</reference>
<evidence type="ECO:0000259" key="3">
    <source>
        <dbReference type="Pfam" id="PF24883"/>
    </source>
</evidence>
<protein>
    <submittedName>
        <fullName evidence="4">NACHT domain-containing protein</fullName>
    </submittedName>
</protein>
<dbReference type="STRING" id="398673.A0A2P4ZXR3"/>
<evidence type="ECO:0000313" key="5">
    <source>
        <dbReference type="Proteomes" id="UP000054821"/>
    </source>
</evidence>